<dbReference type="Proteomes" id="UP000626786">
    <property type="component" value="Unassembled WGS sequence"/>
</dbReference>
<keyword evidence="3" id="KW-1185">Reference proteome</keyword>
<dbReference type="SUPFAM" id="SSF52821">
    <property type="entry name" value="Rhodanese/Cell cycle control phosphatase"/>
    <property type="match status" value="1"/>
</dbReference>
<dbReference type="InterPro" id="IPR036873">
    <property type="entry name" value="Rhodanese-like_dom_sf"/>
</dbReference>
<evidence type="ECO:0000313" key="3">
    <source>
        <dbReference type="Proteomes" id="UP000626786"/>
    </source>
</evidence>
<name>A0ABR8UD53_9BACL</name>
<protein>
    <submittedName>
        <fullName evidence="2">Rhodanese-like domain-containing protein</fullName>
    </submittedName>
</protein>
<dbReference type="CDD" id="cd00158">
    <property type="entry name" value="RHOD"/>
    <property type="match status" value="1"/>
</dbReference>
<dbReference type="RefSeq" id="WP_191695305.1">
    <property type="nucleotide sequence ID" value="NZ_JACSQN010000011.1"/>
</dbReference>
<reference evidence="2 3" key="1">
    <citation type="submission" date="2020-08" db="EMBL/GenBank/DDBJ databases">
        <title>A Genomic Blueprint of the Chicken Gut Microbiome.</title>
        <authorList>
            <person name="Gilroy R."/>
            <person name="Ravi A."/>
            <person name="Getino M."/>
            <person name="Pursley I."/>
            <person name="Horton D.L."/>
            <person name="Alikhan N.-F."/>
            <person name="Baker D."/>
            <person name="Gharbi K."/>
            <person name="Hall N."/>
            <person name="Watson M."/>
            <person name="Adriaenssens E.M."/>
            <person name="Foster-Nyarko E."/>
            <person name="Jarju S."/>
            <person name="Secka A."/>
            <person name="Antonio M."/>
            <person name="Oren A."/>
            <person name="Chaudhuri R."/>
            <person name="La Ragione R.M."/>
            <person name="Hildebrand F."/>
            <person name="Pallen M.J."/>
        </authorList>
    </citation>
    <scope>NUCLEOTIDE SEQUENCE [LARGE SCALE GENOMIC DNA]</scope>
    <source>
        <strain evidence="2 3">Sa2YVA2</strain>
    </source>
</reference>
<dbReference type="SMART" id="SM00450">
    <property type="entry name" value="RHOD"/>
    <property type="match status" value="1"/>
</dbReference>
<sequence length="117" mass="13311">MEWIVILAIVAFFVWRMMPPKGVKTITTGDLKGMLKDRSKQFIDVRTPAEYKGNHIREFKNYPVTGLKSNVDKLDKTKETVVICQSGMRSMQAAKVLKKAGFSNVVNVKGGMMDWRE</sequence>
<dbReference type="PROSITE" id="PS50206">
    <property type="entry name" value="RHODANESE_3"/>
    <property type="match status" value="1"/>
</dbReference>
<dbReference type="InterPro" id="IPR050229">
    <property type="entry name" value="GlpE_sulfurtransferase"/>
</dbReference>
<organism evidence="2 3">
    <name type="scientific">Sporosarcina quadrami</name>
    <dbReference type="NCBI Taxonomy" id="2762234"/>
    <lineage>
        <taxon>Bacteria</taxon>
        <taxon>Bacillati</taxon>
        <taxon>Bacillota</taxon>
        <taxon>Bacilli</taxon>
        <taxon>Bacillales</taxon>
        <taxon>Caryophanaceae</taxon>
        <taxon>Sporosarcina</taxon>
    </lineage>
</organism>
<evidence type="ECO:0000259" key="1">
    <source>
        <dbReference type="PROSITE" id="PS50206"/>
    </source>
</evidence>
<dbReference type="Pfam" id="PF00581">
    <property type="entry name" value="Rhodanese"/>
    <property type="match status" value="1"/>
</dbReference>
<dbReference type="Gene3D" id="3.40.250.10">
    <property type="entry name" value="Rhodanese-like domain"/>
    <property type="match status" value="1"/>
</dbReference>
<dbReference type="EMBL" id="JACSQN010000011">
    <property type="protein sequence ID" value="MBD7985484.1"/>
    <property type="molecule type" value="Genomic_DNA"/>
</dbReference>
<dbReference type="InterPro" id="IPR001763">
    <property type="entry name" value="Rhodanese-like_dom"/>
</dbReference>
<proteinExistence type="predicted"/>
<dbReference type="PANTHER" id="PTHR43031">
    <property type="entry name" value="FAD-DEPENDENT OXIDOREDUCTASE"/>
    <property type="match status" value="1"/>
</dbReference>
<feature type="domain" description="Rhodanese" evidence="1">
    <location>
        <begin position="36"/>
        <end position="116"/>
    </location>
</feature>
<comment type="caution">
    <text evidence="2">The sequence shown here is derived from an EMBL/GenBank/DDBJ whole genome shotgun (WGS) entry which is preliminary data.</text>
</comment>
<dbReference type="PANTHER" id="PTHR43031:SF17">
    <property type="entry name" value="SULFURTRANSFERASE YTWF-RELATED"/>
    <property type="match status" value="1"/>
</dbReference>
<evidence type="ECO:0000313" key="2">
    <source>
        <dbReference type="EMBL" id="MBD7985484.1"/>
    </source>
</evidence>
<gene>
    <name evidence="2" type="ORF">H9649_12860</name>
</gene>
<accession>A0ABR8UD53</accession>